<dbReference type="InterPro" id="IPR017850">
    <property type="entry name" value="Alkaline_phosphatase_core_sf"/>
</dbReference>
<proteinExistence type="predicted"/>
<evidence type="ECO:0000313" key="2">
    <source>
        <dbReference type="EMBL" id="RYJ09876.1"/>
    </source>
</evidence>
<reference evidence="2 3" key="1">
    <citation type="submission" date="2018-12" db="EMBL/GenBank/DDBJ databases">
        <title>Draft genome sequence of Haloarcula hispinica strain 18.1, an halophilic archaeon isolated from Chott El Jerid of Southern Tunisia.</title>
        <authorList>
            <person name="Najjari A."/>
            <person name="Ben Dhia O."/>
            <person name="Ferjani R."/>
            <person name="Mahjoubi M."/>
            <person name="Sghaier H."/>
            <person name="Elshahed M."/>
            <person name="Ouzari H.I."/>
            <person name="Cherid A."/>
            <person name="Youssef N."/>
        </authorList>
    </citation>
    <scope>NUCLEOTIDE SEQUENCE [LARGE SCALE GENOMIC DNA]</scope>
    <source>
        <strain evidence="2 3">18.1</strain>
    </source>
</reference>
<name>A0A482T3L0_HALHI</name>
<gene>
    <name evidence="2" type="ORF">ELS20_07570</name>
</gene>
<dbReference type="SUPFAM" id="SSF53649">
    <property type="entry name" value="Alkaline phosphatase-like"/>
    <property type="match status" value="1"/>
</dbReference>
<comment type="caution">
    <text evidence="2">The sequence shown here is derived from an EMBL/GenBank/DDBJ whole genome shotgun (WGS) entry which is preliminary data.</text>
</comment>
<dbReference type="RefSeq" id="WP_080510036.1">
    <property type="nucleotide sequence ID" value="NZ_JAFKAA010000002.1"/>
</dbReference>
<evidence type="ECO:0000313" key="3">
    <source>
        <dbReference type="Proteomes" id="UP000293535"/>
    </source>
</evidence>
<organism evidence="2 3">
    <name type="scientific">Haloarcula hispanica</name>
    <dbReference type="NCBI Taxonomy" id="51589"/>
    <lineage>
        <taxon>Archaea</taxon>
        <taxon>Methanobacteriati</taxon>
        <taxon>Methanobacteriota</taxon>
        <taxon>Stenosarchaea group</taxon>
        <taxon>Halobacteria</taxon>
        <taxon>Halobacteriales</taxon>
        <taxon>Haloarculaceae</taxon>
        <taxon>Haloarcula</taxon>
    </lineage>
</organism>
<accession>A0A482T3L0</accession>
<dbReference type="Proteomes" id="UP000293535">
    <property type="component" value="Unassembled WGS sequence"/>
</dbReference>
<dbReference type="EMBL" id="RZIG01000002">
    <property type="protein sequence ID" value="RYJ09876.1"/>
    <property type="molecule type" value="Genomic_DNA"/>
</dbReference>
<feature type="region of interest" description="Disordered" evidence="1">
    <location>
        <begin position="299"/>
        <end position="319"/>
    </location>
</feature>
<evidence type="ECO:0000256" key="1">
    <source>
        <dbReference type="SAM" id="MobiDB-lite"/>
    </source>
</evidence>
<dbReference type="Pfam" id="PF01663">
    <property type="entry name" value="Phosphodiest"/>
    <property type="match status" value="1"/>
</dbReference>
<evidence type="ECO:0008006" key="4">
    <source>
        <dbReference type="Google" id="ProtNLM"/>
    </source>
</evidence>
<dbReference type="AlphaFoldDB" id="A0A482T3L0"/>
<sequence>MLVVVGLDSFDSETISQYSTPHIDAVRESGEGGRLHTPVGLDRNELITQVLWPSMLAGGNPKNLFPSYFENVGQSTKQWNTAILENPLIQRFESQISSSLSTETKQKMKKIAERLGAQKEDLGENRLQEIDSLLDDADSPCVISLPGINEDAVNRELKDLITPGSPKSSSDFSGYIPSIESSAFERKALSADADRLIRLLDAVESRQHDFVICHFFSIDLVQHIWADTPSKLERWYGIYDDYVGRVRQSLSENDTLVLVSDHGMETEGIHSKRAFYAANKQLWEETPRKMEDFRGVLESELQEHSSSDDNVEDNTVQISGDTRKHLSELGYFD</sequence>
<dbReference type="Gene3D" id="3.40.720.10">
    <property type="entry name" value="Alkaline Phosphatase, subunit A"/>
    <property type="match status" value="1"/>
</dbReference>
<protein>
    <recommendedName>
        <fullName evidence="4">Type I phosphodiesterase/nucleotide pyrophosphatase</fullName>
    </recommendedName>
</protein>
<dbReference type="InterPro" id="IPR002591">
    <property type="entry name" value="Phosphodiest/P_Trfase"/>
</dbReference>